<sequence length="138" mass="15300">MAGCSTRESTDRKDRGSKPASASQLLLSRLGQPGSILAVVLPSGGIAVRHRKGATAERRRRISYPLHPPRRVSNTNVDMEACLHPQALSQTIWKQTDKTNANENSQPPFLSLLPAKRGKVYGYHILEDIMQQKLSNSW</sequence>
<proteinExistence type="predicted"/>
<gene>
    <name evidence="2" type="ORF">CSKR_111358</name>
</gene>
<accession>A0A419PLD7</accession>
<dbReference type="InParanoid" id="A0A419PLD7"/>
<name>A0A419PLD7_CLOSI</name>
<reference evidence="2 3" key="2">
    <citation type="journal article" date="2021" name="Genomics">
        <title>High-quality reference genome for Clonorchis sinensis.</title>
        <authorList>
            <person name="Young N.D."/>
            <person name="Stroehlein A.J."/>
            <person name="Kinkar L."/>
            <person name="Wang T."/>
            <person name="Sohn W.M."/>
            <person name="Chang B.C.H."/>
            <person name="Kaur P."/>
            <person name="Weisz D."/>
            <person name="Dudchenko O."/>
            <person name="Aiden E.L."/>
            <person name="Korhonen P.K."/>
            <person name="Gasser R.B."/>
        </authorList>
    </citation>
    <scope>NUCLEOTIDE SEQUENCE [LARGE SCALE GENOMIC DNA]</scope>
    <source>
        <strain evidence="2">Cs-k2</strain>
    </source>
</reference>
<dbReference type="Proteomes" id="UP000286415">
    <property type="component" value="Unassembled WGS sequence"/>
</dbReference>
<dbReference type="EMBL" id="NIRI02000013">
    <property type="protein sequence ID" value="KAG5452860.1"/>
    <property type="molecule type" value="Genomic_DNA"/>
</dbReference>
<feature type="compositionally biased region" description="Basic and acidic residues" evidence="1">
    <location>
        <begin position="8"/>
        <end position="17"/>
    </location>
</feature>
<organism evidence="2 3">
    <name type="scientific">Clonorchis sinensis</name>
    <name type="common">Chinese liver fluke</name>
    <dbReference type="NCBI Taxonomy" id="79923"/>
    <lineage>
        <taxon>Eukaryota</taxon>
        <taxon>Metazoa</taxon>
        <taxon>Spiralia</taxon>
        <taxon>Lophotrochozoa</taxon>
        <taxon>Platyhelminthes</taxon>
        <taxon>Trematoda</taxon>
        <taxon>Digenea</taxon>
        <taxon>Opisthorchiida</taxon>
        <taxon>Opisthorchiata</taxon>
        <taxon>Opisthorchiidae</taxon>
        <taxon>Clonorchis</taxon>
    </lineage>
</organism>
<dbReference type="AlphaFoldDB" id="A0A419PLD7"/>
<comment type="caution">
    <text evidence="2">The sequence shown here is derived from an EMBL/GenBank/DDBJ whole genome shotgun (WGS) entry which is preliminary data.</text>
</comment>
<evidence type="ECO:0000313" key="3">
    <source>
        <dbReference type="Proteomes" id="UP000286415"/>
    </source>
</evidence>
<evidence type="ECO:0000256" key="1">
    <source>
        <dbReference type="SAM" id="MobiDB-lite"/>
    </source>
</evidence>
<evidence type="ECO:0000313" key="2">
    <source>
        <dbReference type="EMBL" id="KAG5452860.1"/>
    </source>
</evidence>
<reference evidence="2 3" key="1">
    <citation type="journal article" date="2018" name="Biotechnol. Adv.">
        <title>Improved genomic resources and new bioinformatic workflow for the carcinogenic parasite Clonorchis sinensis: Biotechnological implications.</title>
        <authorList>
            <person name="Wang D."/>
            <person name="Korhonen P.K."/>
            <person name="Gasser R.B."/>
            <person name="Young N.D."/>
        </authorList>
    </citation>
    <scope>NUCLEOTIDE SEQUENCE [LARGE SCALE GENOMIC DNA]</scope>
    <source>
        <strain evidence="2">Cs-k2</strain>
    </source>
</reference>
<protein>
    <submittedName>
        <fullName evidence="2">Uncharacterized protein</fullName>
    </submittedName>
</protein>
<keyword evidence="3" id="KW-1185">Reference proteome</keyword>
<feature type="region of interest" description="Disordered" evidence="1">
    <location>
        <begin position="1"/>
        <end position="22"/>
    </location>
</feature>